<accession>A0A8G2F9W7</accession>
<dbReference type="AlphaFoldDB" id="A0A8G2F9W7"/>
<dbReference type="GO" id="GO:0043565">
    <property type="term" value="F:sequence-specific DNA binding"/>
    <property type="evidence" value="ECO:0007669"/>
    <property type="project" value="InterPro"/>
</dbReference>
<dbReference type="InterPro" id="IPR011008">
    <property type="entry name" value="Dimeric_a/b-barrel"/>
</dbReference>
<dbReference type="InterPro" id="IPR019887">
    <property type="entry name" value="Tscrpt_reg_AsnC/Lrp_C"/>
</dbReference>
<evidence type="ECO:0000259" key="4">
    <source>
        <dbReference type="PROSITE" id="PS50956"/>
    </source>
</evidence>
<feature type="domain" description="HTH asnC-type" evidence="4">
    <location>
        <begin position="37"/>
        <end position="83"/>
    </location>
</feature>
<proteinExistence type="predicted"/>
<dbReference type="GO" id="GO:0043200">
    <property type="term" value="P:response to amino acid"/>
    <property type="evidence" value="ECO:0007669"/>
    <property type="project" value="TreeGrafter"/>
</dbReference>
<evidence type="ECO:0000313" key="5">
    <source>
        <dbReference type="EMBL" id="SHI54189.1"/>
    </source>
</evidence>
<dbReference type="GO" id="GO:0005829">
    <property type="term" value="C:cytosol"/>
    <property type="evidence" value="ECO:0007669"/>
    <property type="project" value="TreeGrafter"/>
</dbReference>
<dbReference type="SUPFAM" id="SSF54909">
    <property type="entry name" value="Dimeric alpha+beta barrel"/>
    <property type="match status" value="1"/>
</dbReference>
<protein>
    <submittedName>
        <fullName evidence="5">Lrp/AsnC family transcriptional regulator, regulator for asnA, asnC and gidA</fullName>
    </submittedName>
</protein>
<sequence length="174" mass="19749">MSFINLIMPAKEQSRNRRECMKIDKLSFQIAGQLLEGRKSFREIAQELAVAENTVRSRINKMQKEGVMDIVARLDVEKLPGHTMVFTGVLLDERDLFAKCQELSQLRGVVSSAVVTGRFDIILTLLLRDGYGLLEFYSEEMAKIDGIRSVESFVVYKGSKLMTPYILDPNTLPE</sequence>
<gene>
    <name evidence="5" type="ORF">SAMN05660830_00255</name>
</gene>
<keyword evidence="2" id="KW-0238">DNA-binding</keyword>
<dbReference type="Proteomes" id="UP000184001">
    <property type="component" value="Unassembled WGS sequence"/>
</dbReference>
<evidence type="ECO:0000256" key="2">
    <source>
        <dbReference type="ARBA" id="ARBA00023125"/>
    </source>
</evidence>
<dbReference type="PANTHER" id="PTHR30154">
    <property type="entry name" value="LEUCINE-RESPONSIVE REGULATORY PROTEIN"/>
    <property type="match status" value="1"/>
</dbReference>
<dbReference type="SMART" id="SM00344">
    <property type="entry name" value="HTH_ASNC"/>
    <property type="match status" value="1"/>
</dbReference>
<dbReference type="InterPro" id="IPR019888">
    <property type="entry name" value="Tscrpt_reg_AsnC-like"/>
</dbReference>
<dbReference type="InterPro" id="IPR036388">
    <property type="entry name" value="WH-like_DNA-bd_sf"/>
</dbReference>
<dbReference type="InterPro" id="IPR000485">
    <property type="entry name" value="AsnC-type_HTH_dom"/>
</dbReference>
<dbReference type="Gene3D" id="3.30.70.920">
    <property type="match status" value="1"/>
</dbReference>
<comment type="caution">
    <text evidence="5">The sequence shown here is derived from an EMBL/GenBank/DDBJ whole genome shotgun (WGS) entry which is preliminary data.</text>
</comment>
<evidence type="ECO:0000256" key="1">
    <source>
        <dbReference type="ARBA" id="ARBA00023015"/>
    </source>
</evidence>
<evidence type="ECO:0000313" key="6">
    <source>
        <dbReference type="Proteomes" id="UP000184001"/>
    </source>
</evidence>
<dbReference type="EMBL" id="FQZR01000002">
    <property type="protein sequence ID" value="SHI54189.1"/>
    <property type="molecule type" value="Genomic_DNA"/>
</dbReference>
<dbReference type="PROSITE" id="PS50956">
    <property type="entry name" value="HTH_ASNC_2"/>
    <property type="match status" value="1"/>
</dbReference>
<reference evidence="5 6" key="1">
    <citation type="submission" date="2016-11" db="EMBL/GenBank/DDBJ databases">
        <authorList>
            <person name="Varghese N."/>
            <person name="Submissions S."/>
        </authorList>
    </citation>
    <scope>NUCLEOTIDE SEQUENCE [LARGE SCALE GENOMIC DNA]</scope>
    <source>
        <strain evidence="5 6">DSM 17919</strain>
    </source>
</reference>
<keyword evidence="1" id="KW-0805">Transcription regulation</keyword>
<organism evidence="5 6">
    <name type="scientific">Halodesulfovibrio aestuarii</name>
    <dbReference type="NCBI Taxonomy" id="126333"/>
    <lineage>
        <taxon>Bacteria</taxon>
        <taxon>Pseudomonadati</taxon>
        <taxon>Thermodesulfobacteriota</taxon>
        <taxon>Desulfovibrionia</taxon>
        <taxon>Desulfovibrionales</taxon>
        <taxon>Desulfovibrionaceae</taxon>
        <taxon>Halodesulfovibrio</taxon>
    </lineage>
</organism>
<dbReference type="InterPro" id="IPR036390">
    <property type="entry name" value="WH_DNA-bd_sf"/>
</dbReference>
<evidence type="ECO:0000256" key="3">
    <source>
        <dbReference type="ARBA" id="ARBA00023163"/>
    </source>
</evidence>
<dbReference type="Pfam" id="PF01037">
    <property type="entry name" value="AsnC_trans_reg"/>
    <property type="match status" value="1"/>
</dbReference>
<name>A0A8G2F9W7_9BACT</name>
<dbReference type="SUPFAM" id="SSF46785">
    <property type="entry name" value="Winged helix' DNA-binding domain"/>
    <property type="match status" value="1"/>
</dbReference>
<dbReference type="PANTHER" id="PTHR30154:SF34">
    <property type="entry name" value="TRANSCRIPTIONAL REGULATOR AZLB"/>
    <property type="match status" value="1"/>
</dbReference>
<dbReference type="Gene3D" id="1.10.10.10">
    <property type="entry name" value="Winged helix-like DNA-binding domain superfamily/Winged helix DNA-binding domain"/>
    <property type="match status" value="1"/>
</dbReference>
<keyword evidence="3" id="KW-0804">Transcription</keyword>
<dbReference type="Pfam" id="PF13412">
    <property type="entry name" value="HTH_24"/>
    <property type="match status" value="1"/>
</dbReference>